<keyword evidence="3" id="KW-1185">Reference proteome</keyword>
<proteinExistence type="predicted"/>
<dbReference type="PANTHER" id="PTHR28617:SF1">
    <property type="entry name" value="CILIA- AND FLAGELLA-ASSOCIATED PROTEIN 77"/>
    <property type="match status" value="1"/>
</dbReference>
<dbReference type="AlphaFoldDB" id="A0BFT9"/>
<dbReference type="RefSeq" id="XP_001424804.1">
    <property type="nucleotide sequence ID" value="XM_001424767.1"/>
</dbReference>
<sequence length="229" mass="26197">MQTTPPFSQNHTNPLLTKDDVGKSKPSTYNLPNQDFVYGHPLARDKEGAKEVTMTWKFHQESQDKVPNRDFAELNKQSIHNGSVKAHVTVHSIQDMYKFRQTHDARLKLKKGTNIQAIELPEEEFRYGRKNRPSTPMKLVMGNSYGIEAESTILEKYQVRASSQVTIIQIKDSKLSSSIVKSNKASQLFYDTNHKKLAAIRGVEKKEPFKMEKFKTVNSKINTNLSTKK</sequence>
<dbReference type="PANTHER" id="PTHR28617">
    <property type="entry name" value="CILIA- AND FLAGELLA-ASSOCIATED PROTEIN 77"/>
    <property type="match status" value="1"/>
</dbReference>
<dbReference type="InterPro" id="IPR029147">
    <property type="entry name" value="CFAP77"/>
</dbReference>
<dbReference type="eggNOG" id="ENOG502S8J8">
    <property type="taxonomic scope" value="Eukaryota"/>
</dbReference>
<dbReference type="KEGG" id="ptm:GSPATT00028441001"/>
<gene>
    <name evidence="2" type="ORF">GSPATT00028441001</name>
</gene>
<name>A0BFT9_PARTE</name>
<reference evidence="2 3" key="1">
    <citation type="journal article" date="2006" name="Nature">
        <title>Global trends of whole-genome duplications revealed by the ciliate Paramecium tetraurelia.</title>
        <authorList>
            <consortium name="Genoscope"/>
            <person name="Aury J.-M."/>
            <person name="Jaillon O."/>
            <person name="Duret L."/>
            <person name="Noel B."/>
            <person name="Jubin C."/>
            <person name="Porcel B.M."/>
            <person name="Segurens B."/>
            <person name="Daubin V."/>
            <person name="Anthouard V."/>
            <person name="Aiach N."/>
            <person name="Arnaiz O."/>
            <person name="Billaut A."/>
            <person name="Beisson J."/>
            <person name="Blanc I."/>
            <person name="Bouhouche K."/>
            <person name="Camara F."/>
            <person name="Duharcourt S."/>
            <person name="Guigo R."/>
            <person name="Gogendeau D."/>
            <person name="Katinka M."/>
            <person name="Keller A.-M."/>
            <person name="Kissmehl R."/>
            <person name="Klotz C."/>
            <person name="Koll F."/>
            <person name="Le Moue A."/>
            <person name="Lepere C."/>
            <person name="Malinsky S."/>
            <person name="Nowacki M."/>
            <person name="Nowak J.K."/>
            <person name="Plattner H."/>
            <person name="Poulain J."/>
            <person name="Ruiz F."/>
            <person name="Serrano V."/>
            <person name="Zagulski M."/>
            <person name="Dessen P."/>
            <person name="Betermier M."/>
            <person name="Weissenbach J."/>
            <person name="Scarpelli C."/>
            <person name="Schachter V."/>
            <person name="Sperling L."/>
            <person name="Meyer E."/>
            <person name="Cohen J."/>
            <person name="Wincker P."/>
        </authorList>
    </citation>
    <scope>NUCLEOTIDE SEQUENCE [LARGE SCALE GENOMIC DNA]</scope>
    <source>
        <strain evidence="2 3">Stock d4-2</strain>
    </source>
</reference>
<dbReference type="Proteomes" id="UP000000600">
    <property type="component" value="Unassembled WGS sequence"/>
</dbReference>
<evidence type="ECO:0000256" key="1">
    <source>
        <dbReference type="SAM" id="MobiDB-lite"/>
    </source>
</evidence>
<evidence type="ECO:0000313" key="3">
    <source>
        <dbReference type="Proteomes" id="UP000000600"/>
    </source>
</evidence>
<dbReference type="EMBL" id="CT867992">
    <property type="protein sequence ID" value="CAK57406.1"/>
    <property type="molecule type" value="Genomic_DNA"/>
</dbReference>
<protein>
    <submittedName>
        <fullName evidence="2">Uncharacterized protein</fullName>
    </submittedName>
</protein>
<dbReference type="Pfam" id="PF14825">
    <property type="entry name" value="CFAP77"/>
    <property type="match status" value="1"/>
</dbReference>
<feature type="region of interest" description="Disordered" evidence="1">
    <location>
        <begin position="1"/>
        <end position="28"/>
    </location>
</feature>
<dbReference type="OrthoDB" id="532484at2759"/>
<accession>A0BFT9</accession>
<dbReference type="OMA" id="QDKVPNR"/>
<dbReference type="HOGENOM" id="CLU_1126449_0_0_1"/>
<evidence type="ECO:0000313" key="2">
    <source>
        <dbReference type="EMBL" id="CAK57406.1"/>
    </source>
</evidence>
<organism evidence="2 3">
    <name type="scientific">Paramecium tetraurelia</name>
    <dbReference type="NCBI Taxonomy" id="5888"/>
    <lineage>
        <taxon>Eukaryota</taxon>
        <taxon>Sar</taxon>
        <taxon>Alveolata</taxon>
        <taxon>Ciliophora</taxon>
        <taxon>Intramacronucleata</taxon>
        <taxon>Oligohymenophorea</taxon>
        <taxon>Peniculida</taxon>
        <taxon>Parameciidae</taxon>
        <taxon>Paramecium</taxon>
    </lineage>
</organism>
<dbReference type="GeneID" id="5010594"/>
<dbReference type="InParanoid" id="A0BFT9"/>
<feature type="compositionally biased region" description="Polar residues" evidence="1">
    <location>
        <begin position="1"/>
        <end position="15"/>
    </location>
</feature>